<evidence type="ECO:0000256" key="3">
    <source>
        <dbReference type="ARBA" id="ARBA00009381"/>
    </source>
</evidence>
<evidence type="ECO:0000313" key="13">
    <source>
        <dbReference type="Proteomes" id="UP000623795"/>
    </source>
</evidence>
<evidence type="ECO:0000256" key="10">
    <source>
        <dbReference type="SAM" id="MobiDB-lite"/>
    </source>
</evidence>
<evidence type="ECO:0000256" key="2">
    <source>
        <dbReference type="ARBA" id="ARBA00001089"/>
    </source>
</evidence>
<evidence type="ECO:0000256" key="1">
    <source>
        <dbReference type="ARBA" id="ARBA00001049"/>
    </source>
</evidence>
<keyword evidence="5 9" id="KW-0378">Hydrolase</keyword>
<keyword evidence="7 9" id="KW-0012">Acyltransferase</keyword>
<dbReference type="RefSeq" id="WP_169255593.1">
    <property type="nucleotide sequence ID" value="NZ_WTVN01000009.1"/>
</dbReference>
<evidence type="ECO:0000256" key="8">
    <source>
        <dbReference type="ARBA" id="ARBA00047417"/>
    </source>
</evidence>
<comment type="subunit">
    <text evidence="9">This enzyme consists of two polypeptide chains, which are synthesized in precursor form from a single polypeptide.</text>
</comment>
<dbReference type="InterPro" id="IPR000101">
    <property type="entry name" value="GGT_peptidase"/>
</dbReference>
<dbReference type="InterPro" id="IPR051792">
    <property type="entry name" value="GGT_bact"/>
</dbReference>
<dbReference type="PANTHER" id="PTHR43199">
    <property type="entry name" value="GLUTATHIONE HYDROLASE"/>
    <property type="match status" value="1"/>
</dbReference>
<dbReference type="EC" id="2.3.2.2" evidence="9"/>
<dbReference type="Proteomes" id="UP000623795">
    <property type="component" value="Unassembled WGS sequence"/>
</dbReference>
<evidence type="ECO:0000313" key="12">
    <source>
        <dbReference type="EMBL" id="NMG43695.1"/>
    </source>
</evidence>
<evidence type="ECO:0000256" key="11">
    <source>
        <dbReference type="SAM" id="SignalP"/>
    </source>
</evidence>
<keyword evidence="9" id="KW-0317">Glutathione biosynthesis</keyword>
<keyword evidence="4 9" id="KW-0808">Transferase</keyword>
<name>A0ABX1PYJ3_9RHOO</name>
<keyword evidence="13" id="KW-1185">Reference proteome</keyword>
<dbReference type="GO" id="GO:0103068">
    <property type="term" value="F:leukotriene C4 gamma-glutamyl transferase activity"/>
    <property type="evidence" value="ECO:0007669"/>
    <property type="project" value="UniProtKB-EC"/>
</dbReference>
<dbReference type="Gene3D" id="3.60.20.40">
    <property type="match status" value="1"/>
</dbReference>
<dbReference type="InterPro" id="IPR043138">
    <property type="entry name" value="GGT_lsub"/>
</dbReference>
<dbReference type="EC" id="3.4.19.13" evidence="9"/>
<evidence type="ECO:0000256" key="5">
    <source>
        <dbReference type="ARBA" id="ARBA00022801"/>
    </source>
</evidence>
<proteinExistence type="inferred from homology"/>
<comment type="caution">
    <text evidence="12">The sequence shown here is derived from an EMBL/GenBank/DDBJ whole genome shotgun (WGS) entry which is preliminary data.</text>
</comment>
<evidence type="ECO:0000256" key="7">
    <source>
        <dbReference type="ARBA" id="ARBA00023315"/>
    </source>
</evidence>
<dbReference type="InterPro" id="IPR043137">
    <property type="entry name" value="GGT_ssub_C"/>
</dbReference>
<gene>
    <name evidence="12" type="primary">ggt</name>
    <name evidence="12" type="ORF">GPA22_08115</name>
</gene>
<comment type="pathway">
    <text evidence="9">Sulfur metabolism; glutathione metabolism.</text>
</comment>
<comment type="catalytic activity">
    <reaction evidence="8 9">
        <text>an N-terminal (5-L-glutamyl)-[peptide] + an alpha-amino acid = 5-L-glutamyl amino acid + an N-terminal L-alpha-aminoacyl-[peptide]</text>
        <dbReference type="Rhea" id="RHEA:23904"/>
        <dbReference type="Rhea" id="RHEA-COMP:9780"/>
        <dbReference type="Rhea" id="RHEA-COMP:9795"/>
        <dbReference type="ChEBI" id="CHEBI:77644"/>
        <dbReference type="ChEBI" id="CHEBI:78597"/>
        <dbReference type="ChEBI" id="CHEBI:78599"/>
        <dbReference type="ChEBI" id="CHEBI:78608"/>
        <dbReference type="EC" id="2.3.2.2"/>
    </reaction>
</comment>
<reference evidence="12 13" key="1">
    <citation type="submission" date="2019-12" db="EMBL/GenBank/DDBJ databases">
        <title>Comparative genomics gives insights into the taxonomy of the Azoarcus-Aromatoleum group and reveals separate origins of nif in the plant-associated Azoarcus and non-plant-associated Aromatoleum sub-groups.</title>
        <authorList>
            <person name="Lafos M."/>
            <person name="Maluk M."/>
            <person name="Batista M."/>
            <person name="Junghare M."/>
            <person name="Carmona M."/>
            <person name="Faoro H."/>
            <person name="Cruz L.M."/>
            <person name="Battistoni F."/>
            <person name="De Souza E."/>
            <person name="Pedrosa F."/>
            <person name="Chen W.-M."/>
            <person name="Poole P.S."/>
            <person name="Dixon R.A."/>
            <person name="James E.K."/>
        </authorList>
    </citation>
    <scope>NUCLEOTIDE SEQUENCE [LARGE SCALE GENOMIC DNA]</scope>
    <source>
        <strain evidence="12 13">Td21</strain>
    </source>
</reference>
<feature type="region of interest" description="Disordered" evidence="10">
    <location>
        <begin position="444"/>
        <end position="470"/>
    </location>
</feature>
<keyword evidence="11" id="KW-0732">Signal</keyword>
<dbReference type="EMBL" id="WTVN01000009">
    <property type="protein sequence ID" value="NMG43695.1"/>
    <property type="molecule type" value="Genomic_DNA"/>
</dbReference>
<feature type="chain" id="PRO_5047465492" description="Glutathione hydrolase proenzyme" evidence="11">
    <location>
        <begin position="28"/>
        <end position="581"/>
    </location>
</feature>
<dbReference type="Gene3D" id="1.10.246.130">
    <property type="match status" value="1"/>
</dbReference>
<feature type="signal peptide" evidence="11">
    <location>
        <begin position="1"/>
        <end position="27"/>
    </location>
</feature>
<comment type="catalytic activity">
    <reaction evidence="1 9">
        <text>an S-substituted glutathione + H2O = an S-substituted L-cysteinylglycine + L-glutamate</text>
        <dbReference type="Rhea" id="RHEA:59468"/>
        <dbReference type="ChEBI" id="CHEBI:15377"/>
        <dbReference type="ChEBI" id="CHEBI:29985"/>
        <dbReference type="ChEBI" id="CHEBI:90779"/>
        <dbReference type="ChEBI" id="CHEBI:143103"/>
        <dbReference type="EC" id="3.4.19.13"/>
    </reaction>
</comment>
<comment type="catalytic activity">
    <reaction evidence="2 9">
        <text>glutathione + H2O = L-cysteinylglycine + L-glutamate</text>
        <dbReference type="Rhea" id="RHEA:28807"/>
        <dbReference type="ChEBI" id="CHEBI:15377"/>
        <dbReference type="ChEBI" id="CHEBI:29985"/>
        <dbReference type="ChEBI" id="CHEBI:57925"/>
        <dbReference type="ChEBI" id="CHEBI:61694"/>
        <dbReference type="EC" id="3.4.19.13"/>
    </reaction>
</comment>
<keyword evidence="6 9" id="KW-0865">Zymogen</keyword>
<dbReference type="Pfam" id="PF01019">
    <property type="entry name" value="G_glu_transpept"/>
    <property type="match status" value="1"/>
</dbReference>
<comment type="PTM">
    <text evidence="9">Cleaved by autocatalysis into a large and a small subunit.</text>
</comment>
<organism evidence="12 13">
    <name type="scientific">Aromatoleum toluvorans</name>
    <dbReference type="NCBI Taxonomy" id="92002"/>
    <lineage>
        <taxon>Bacteria</taxon>
        <taxon>Pseudomonadati</taxon>
        <taxon>Pseudomonadota</taxon>
        <taxon>Betaproteobacteria</taxon>
        <taxon>Rhodocyclales</taxon>
        <taxon>Rhodocyclaceae</taxon>
        <taxon>Aromatoleum</taxon>
    </lineage>
</organism>
<comment type="similarity">
    <text evidence="3 9">Belongs to the gamma-glutamyltransferase family.</text>
</comment>
<dbReference type="PANTHER" id="PTHR43199:SF1">
    <property type="entry name" value="GLUTATHIONE HYDROLASE PROENZYME"/>
    <property type="match status" value="1"/>
</dbReference>
<evidence type="ECO:0000256" key="9">
    <source>
        <dbReference type="RuleBase" id="RU368036"/>
    </source>
</evidence>
<dbReference type="SUPFAM" id="SSF56235">
    <property type="entry name" value="N-terminal nucleophile aminohydrolases (Ntn hydrolases)"/>
    <property type="match status" value="1"/>
</dbReference>
<dbReference type="InterPro" id="IPR029055">
    <property type="entry name" value="Ntn_hydrolases_N"/>
</dbReference>
<evidence type="ECO:0000256" key="4">
    <source>
        <dbReference type="ARBA" id="ARBA00022679"/>
    </source>
</evidence>
<accession>A0ABX1PYJ3</accession>
<dbReference type="PRINTS" id="PR01210">
    <property type="entry name" value="GGTRANSPTASE"/>
</dbReference>
<protein>
    <recommendedName>
        <fullName evidence="9">Glutathione hydrolase proenzyme</fullName>
        <ecNumber evidence="9">2.3.2.2</ecNumber>
        <ecNumber evidence="9">3.4.19.13</ecNumber>
    </recommendedName>
    <component>
        <recommendedName>
            <fullName evidence="9">Glutathione hydrolase large chain</fullName>
        </recommendedName>
    </component>
    <component>
        <recommendedName>
            <fullName evidence="9">Glutathione hydrolase small chain</fullName>
        </recommendedName>
    </component>
</protein>
<dbReference type="NCBIfam" id="TIGR00066">
    <property type="entry name" value="g_glut_trans"/>
    <property type="match status" value="1"/>
</dbReference>
<evidence type="ECO:0000256" key="6">
    <source>
        <dbReference type="ARBA" id="ARBA00023145"/>
    </source>
</evidence>
<sequence length="581" mass="61056">MHISRTGFALLLSGVLWGLPPPQAVLAQVPAQPEAASGFSLKPAVTASKAMVVTANPHATAAGLELLHAGGSAVDAAIAAALVLNVVEPQSSGIGGGGFLVHHDARRGRTSAWDGRETAPAGVDEHLFLTPGGDKMAFYDAVVGGRSVGVPGLLRMFADVHARHGRLPWKRLFEPAIRFATDGFPVSQRLHALIAKDRFLSRDPAARQLFFDADGRPLAEGATLRNPLLAEVLRTVAEQGADAFYEGPIARDIAAAVTATPNPGGLSLRDLAGYRAIERTPLCGTYRSYRVCGMPPPSSGAATVLALLGILERFRLSGIAPDSAFSAHLFSEAGRLAFADRDAWYGDPAAMTVAPAQLLARDYLAGRAQQIRLDDSLDRALPGNPGKGATPRSVSVEQPATSHISIVDAAGNAVSLTASIEDAFGSRRMVRGFLLNNQLTDFSFAPADERGPHPNRVGPGKRPRSSMSPTLVFDSNGQLFAVTGSPGGSQIINYVAENLVGLIDWKLPPDALLARPHVGSRNGPTEVEDRPDARALAASLAAFGHEPVMRDLTSGLGVIVRQNGKWIGAADPRREGTAAGY</sequence>
<feature type="region of interest" description="Disordered" evidence="10">
    <location>
        <begin position="376"/>
        <end position="396"/>
    </location>
</feature>